<dbReference type="Pfam" id="PF04172">
    <property type="entry name" value="LrgB"/>
    <property type="match status" value="1"/>
</dbReference>
<keyword evidence="3 5" id="KW-1133">Transmembrane helix</keyword>
<evidence type="ECO:0000256" key="5">
    <source>
        <dbReference type="SAM" id="Phobius"/>
    </source>
</evidence>
<evidence type="ECO:0000256" key="3">
    <source>
        <dbReference type="ARBA" id="ARBA00022989"/>
    </source>
</evidence>
<evidence type="ECO:0000256" key="1">
    <source>
        <dbReference type="ARBA" id="ARBA00004141"/>
    </source>
</evidence>
<feature type="transmembrane region" description="Helical" evidence="5">
    <location>
        <begin position="49"/>
        <end position="71"/>
    </location>
</feature>
<evidence type="ECO:0000256" key="4">
    <source>
        <dbReference type="ARBA" id="ARBA00023136"/>
    </source>
</evidence>
<comment type="caution">
    <text evidence="6">The sequence shown here is derived from an EMBL/GenBank/DDBJ whole genome shotgun (WGS) entry which is preliminary data.</text>
</comment>
<keyword evidence="7" id="KW-1185">Reference proteome</keyword>
<feature type="transmembrane region" description="Helical" evidence="5">
    <location>
        <begin position="77"/>
        <end position="95"/>
    </location>
</feature>
<dbReference type="OrthoDB" id="9811701at2"/>
<sequence>MHGLARGDLYHVWVYLQSGPQLGLVATLLVWQAATWLDRRTSHAAWSNPIMVSIAVLAVLLLATGTSYQAYFRGGQYVQFLLGPATVALAVPMYANFATMRRNLVPILVAVTAGSVTASVSAMLLAHALGAPRDVVISMAPKSVTTPIAMGISQDLGGIPSLTAIFVLLTGVFGGLVCVPLFRLLRIVDRRAQGLAGGTGAHGLATARLLLVSETAGAFGGLAIGLNGLITAILVPFLVRWLGF</sequence>
<dbReference type="EMBL" id="FTNE01000019">
    <property type="protein sequence ID" value="SIR20867.1"/>
    <property type="molecule type" value="Genomic_DNA"/>
</dbReference>
<evidence type="ECO:0000256" key="2">
    <source>
        <dbReference type="ARBA" id="ARBA00022692"/>
    </source>
</evidence>
<gene>
    <name evidence="6" type="ORF">SAMN05421828_11934</name>
</gene>
<dbReference type="RefSeq" id="WP_029312609.1">
    <property type="nucleotide sequence ID" value="NZ_FTNE01000019.1"/>
</dbReference>
<dbReference type="AlphaFoldDB" id="A0A8G2FH27"/>
<proteinExistence type="predicted"/>
<feature type="transmembrane region" description="Helical" evidence="5">
    <location>
        <begin position="12"/>
        <end position="37"/>
    </location>
</feature>
<feature type="transmembrane region" description="Helical" evidence="5">
    <location>
        <begin position="159"/>
        <end position="182"/>
    </location>
</feature>
<protein>
    <submittedName>
        <fullName evidence="6">TIGR00659 family protein</fullName>
    </submittedName>
</protein>
<evidence type="ECO:0000313" key="7">
    <source>
        <dbReference type="Proteomes" id="UP000186308"/>
    </source>
</evidence>
<accession>A0A8G2FH27</accession>
<dbReference type="GO" id="GO:0016020">
    <property type="term" value="C:membrane"/>
    <property type="evidence" value="ECO:0007669"/>
    <property type="project" value="UniProtKB-SubCell"/>
</dbReference>
<dbReference type="Proteomes" id="UP000186308">
    <property type="component" value="Unassembled WGS sequence"/>
</dbReference>
<feature type="transmembrane region" description="Helical" evidence="5">
    <location>
        <begin position="218"/>
        <end position="239"/>
    </location>
</feature>
<dbReference type="PANTHER" id="PTHR30249">
    <property type="entry name" value="PUTATIVE SEROTONIN TRANSPORTER"/>
    <property type="match status" value="1"/>
</dbReference>
<keyword evidence="2 5" id="KW-0812">Transmembrane</keyword>
<comment type="subcellular location">
    <subcellularLocation>
        <location evidence="1">Membrane</location>
        <topology evidence="1">Multi-pass membrane protein</topology>
    </subcellularLocation>
</comment>
<evidence type="ECO:0000313" key="6">
    <source>
        <dbReference type="EMBL" id="SIR20867.1"/>
    </source>
</evidence>
<reference evidence="6 7" key="1">
    <citation type="submission" date="2017-01" db="EMBL/GenBank/DDBJ databases">
        <authorList>
            <person name="Varghese N."/>
            <person name="Submissions S."/>
        </authorList>
    </citation>
    <scope>NUCLEOTIDE SEQUENCE [LARGE SCALE GENOMIC DNA]</scope>
    <source>
        <strain evidence="6 7">ATCC 35905</strain>
    </source>
</reference>
<dbReference type="PANTHER" id="PTHR30249:SF0">
    <property type="entry name" value="PLASTIDAL GLYCOLATE_GLYCERATE TRANSLOCATOR 1, CHLOROPLASTIC"/>
    <property type="match status" value="1"/>
</dbReference>
<name>A0A8G2FH27_ACIRU</name>
<dbReference type="InterPro" id="IPR007300">
    <property type="entry name" value="CidB/LrgB"/>
</dbReference>
<organism evidence="6 7">
    <name type="scientific">Acidiphilium rubrum</name>
    <dbReference type="NCBI Taxonomy" id="526"/>
    <lineage>
        <taxon>Bacteria</taxon>
        <taxon>Pseudomonadati</taxon>
        <taxon>Pseudomonadota</taxon>
        <taxon>Alphaproteobacteria</taxon>
        <taxon>Acetobacterales</taxon>
        <taxon>Acidocellaceae</taxon>
        <taxon>Acidiphilium</taxon>
    </lineage>
</organism>
<keyword evidence="4 5" id="KW-0472">Membrane</keyword>
<feature type="transmembrane region" description="Helical" evidence="5">
    <location>
        <begin position="107"/>
        <end position="129"/>
    </location>
</feature>